<dbReference type="Pfam" id="PF07645">
    <property type="entry name" value="EGF_CA"/>
    <property type="match status" value="2"/>
</dbReference>
<dbReference type="SMART" id="SM00181">
    <property type="entry name" value="EGF"/>
    <property type="match status" value="3"/>
</dbReference>
<dbReference type="EMBL" id="CALNXI010001274">
    <property type="protein sequence ID" value="CAH3162870.1"/>
    <property type="molecule type" value="Genomic_DNA"/>
</dbReference>
<evidence type="ECO:0000256" key="8">
    <source>
        <dbReference type="SAM" id="Phobius"/>
    </source>
</evidence>
<evidence type="ECO:0000256" key="4">
    <source>
        <dbReference type="ARBA" id="ARBA00022989"/>
    </source>
</evidence>
<evidence type="ECO:0008006" key="14">
    <source>
        <dbReference type="Google" id="ProtNLM"/>
    </source>
</evidence>
<evidence type="ECO:0000259" key="10">
    <source>
        <dbReference type="PROSITE" id="PS51220"/>
    </source>
</evidence>
<evidence type="ECO:0000259" key="11">
    <source>
        <dbReference type="PROSITE" id="PS51233"/>
    </source>
</evidence>
<dbReference type="CDD" id="cd00054">
    <property type="entry name" value="EGF_CA"/>
    <property type="match status" value="2"/>
</dbReference>
<evidence type="ECO:0000313" key="13">
    <source>
        <dbReference type="Proteomes" id="UP001159427"/>
    </source>
</evidence>
<evidence type="ECO:0000256" key="6">
    <source>
        <dbReference type="ARBA" id="ARBA00023157"/>
    </source>
</evidence>
<dbReference type="Gene3D" id="2.10.25.10">
    <property type="entry name" value="Laminin"/>
    <property type="match status" value="3"/>
</dbReference>
<gene>
    <name evidence="12" type="ORF">PEVE_00004412</name>
</gene>
<feature type="transmembrane region" description="Helical" evidence="8">
    <location>
        <begin position="1056"/>
        <end position="1077"/>
    </location>
</feature>
<dbReference type="InterPro" id="IPR049883">
    <property type="entry name" value="NOTCH1_EGF-like"/>
</dbReference>
<dbReference type="PROSITE" id="PS00022">
    <property type="entry name" value="EGF_1"/>
    <property type="match status" value="1"/>
</dbReference>
<accession>A0ABN8QE80</accession>
<keyword evidence="6" id="KW-1015">Disulfide bond</keyword>
<dbReference type="InterPro" id="IPR001846">
    <property type="entry name" value="VWF_type-D"/>
</dbReference>
<evidence type="ECO:0000256" key="2">
    <source>
        <dbReference type="ARBA" id="ARBA00022536"/>
    </source>
</evidence>
<dbReference type="SUPFAM" id="SSF57184">
    <property type="entry name" value="Growth factor receptor domain"/>
    <property type="match status" value="1"/>
</dbReference>
<evidence type="ECO:0000256" key="5">
    <source>
        <dbReference type="ARBA" id="ARBA00023136"/>
    </source>
</evidence>
<comment type="subcellular location">
    <subcellularLocation>
        <location evidence="1">Membrane</location>
    </subcellularLocation>
</comment>
<dbReference type="Proteomes" id="UP001159427">
    <property type="component" value="Unassembled WGS sequence"/>
</dbReference>
<feature type="region of interest" description="Disordered" evidence="7">
    <location>
        <begin position="21"/>
        <end position="55"/>
    </location>
</feature>
<dbReference type="PROSITE" id="PS01187">
    <property type="entry name" value="EGF_CA"/>
    <property type="match status" value="1"/>
</dbReference>
<dbReference type="InterPro" id="IPR051495">
    <property type="entry name" value="Epithelial_Barrier/Signaling"/>
</dbReference>
<reference evidence="12 13" key="1">
    <citation type="submission" date="2022-05" db="EMBL/GenBank/DDBJ databases">
        <authorList>
            <consortium name="Genoscope - CEA"/>
            <person name="William W."/>
        </authorList>
    </citation>
    <scope>NUCLEOTIDE SEQUENCE [LARGE SCALE GENOMIC DNA]</scope>
</reference>
<feature type="region of interest" description="Disordered" evidence="7">
    <location>
        <begin position="88"/>
        <end position="133"/>
    </location>
</feature>
<feature type="compositionally biased region" description="Low complexity" evidence="7">
    <location>
        <begin position="88"/>
        <end position="104"/>
    </location>
</feature>
<proteinExistence type="predicted"/>
<dbReference type="Pfam" id="PF06119">
    <property type="entry name" value="NIDO"/>
    <property type="match status" value="1"/>
</dbReference>
<keyword evidence="13" id="KW-1185">Reference proteome</keyword>
<dbReference type="PROSITE" id="PS51233">
    <property type="entry name" value="VWFD"/>
    <property type="match status" value="1"/>
</dbReference>
<keyword evidence="2" id="KW-0245">EGF-like domain</keyword>
<feature type="region of interest" description="Disordered" evidence="7">
    <location>
        <begin position="611"/>
        <end position="658"/>
    </location>
</feature>
<dbReference type="SMART" id="SM00179">
    <property type="entry name" value="EGF_CA"/>
    <property type="match status" value="3"/>
</dbReference>
<feature type="domain" description="NIDO" evidence="10">
    <location>
        <begin position="1288"/>
        <end position="1463"/>
    </location>
</feature>
<dbReference type="PROSITE" id="PS50856">
    <property type="entry name" value="AMOP"/>
    <property type="match status" value="1"/>
</dbReference>
<dbReference type="InterPro" id="IPR005533">
    <property type="entry name" value="AMOP_dom"/>
</dbReference>
<dbReference type="InterPro" id="IPR009030">
    <property type="entry name" value="Growth_fac_rcpt_cys_sf"/>
</dbReference>
<evidence type="ECO:0000256" key="7">
    <source>
        <dbReference type="SAM" id="MobiDB-lite"/>
    </source>
</evidence>
<feature type="domain" description="AMOP" evidence="9">
    <location>
        <begin position="1464"/>
        <end position="1618"/>
    </location>
</feature>
<organism evidence="12 13">
    <name type="scientific">Porites evermanni</name>
    <dbReference type="NCBI Taxonomy" id="104178"/>
    <lineage>
        <taxon>Eukaryota</taxon>
        <taxon>Metazoa</taxon>
        <taxon>Cnidaria</taxon>
        <taxon>Anthozoa</taxon>
        <taxon>Hexacorallia</taxon>
        <taxon>Scleractinia</taxon>
        <taxon>Fungiina</taxon>
        <taxon>Poritidae</taxon>
        <taxon>Porites</taxon>
    </lineage>
</organism>
<feature type="region of interest" description="Disordered" evidence="7">
    <location>
        <begin position="504"/>
        <end position="531"/>
    </location>
</feature>
<feature type="region of interest" description="Disordered" evidence="7">
    <location>
        <begin position="235"/>
        <end position="263"/>
    </location>
</feature>
<feature type="non-terminal residue" evidence="12">
    <location>
        <position position="1"/>
    </location>
</feature>
<dbReference type="SMART" id="SM00216">
    <property type="entry name" value="VWD"/>
    <property type="match status" value="1"/>
</dbReference>
<dbReference type="PROSITE" id="PS01186">
    <property type="entry name" value="EGF_2"/>
    <property type="match status" value="2"/>
</dbReference>
<feature type="transmembrane region" description="Helical" evidence="8">
    <location>
        <begin position="1031"/>
        <end position="1051"/>
    </location>
</feature>
<dbReference type="PROSITE" id="PS51220">
    <property type="entry name" value="NIDO"/>
    <property type="match status" value="1"/>
</dbReference>
<evidence type="ECO:0000259" key="9">
    <source>
        <dbReference type="PROSITE" id="PS50856"/>
    </source>
</evidence>
<feature type="domain" description="VWFD" evidence="11">
    <location>
        <begin position="1630"/>
        <end position="1825"/>
    </location>
</feature>
<evidence type="ECO:0000313" key="12">
    <source>
        <dbReference type="EMBL" id="CAH3162870.1"/>
    </source>
</evidence>
<keyword evidence="3 8" id="KW-0812">Transmembrane</keyword>
<feature type="region of interest" description="Disordered" evidence="7">
    <location>
        <begin position="414"/>
        <end position="441"/>
    </location>
</feature>
<comment type="caution">
    <text evidence="12">The sequence shown here is derived from an EMBL/GenBank/DDBJ whole genome shotgun (WGS) entry which is preliminary data.</text>
</comment>
<dbReference type="Pfam" id="PF23263">
    <property type="entry name" value="C8-3_MUC4"/>
    <property type="match status" value="1"/>
</dbReference>
<evidence type="ECO:0000256" key="1">
    <source>
        <dbReference type="ARBA" id="ARBA00004370"/>
    </source>
</evidence>
<dbReference type="InterPro" id="IPR056619">
    <property type="entry name" value="C8-3_MUC4"/>
</dbReference>
<feature type="compositionally biased region" description="Low complexity" evidence="7">
    <location>
        <begin position="118"/>
        <end position="133"/>
    </location>
</feature>
<name>A0ABN8QE80_9CNID</name>
<protein>
    <recommendedName>
        <fullName evidence="14">EGF-like domain-containing protein</fullName>
    </recommendedName>
</protein>
<dbReference type="InterPro" id="IPR001881">
    <property type="entry name" value="EGF-like_Ca-bd_dom"/>
</dbReference>
<dbReference type="SMART" id="SM00723">
    <property type="entry name" value="AMOP"/>
    <property type="match status" value="1"/>
</dbReference>
<dbReference type="PANTHER" id="PTHR13802">
    <property type="entry name" value="MUCIN 4-RELATED"/>
    <property type="match status" value="1"/>
</dbReference>
<keyword evidence="4 8" id="KW-1133">Transmembrane helix</keyword>
<dbReference type="InterPro" id="IPR018097">
    <property type="entry name" value="EGF_Ca-bd_CS"/>
</dbReference>
<sequence>SSSVSPNITVSDSLSVAHSISAYEGGESGDGSGDDTDDDYKMSQSKTSGFISSSVSLSTSEYVSFLMASSVRFSPSAGVLVTVSSSISLTTPSSTRTSSTVLPSYIWGESDDDDDNADYSVSSTVSSSTSQSVSASQSASFSASTSSSVSVSVSPSTSPSVSPSASQSTSIFQSISVSISPSISVSPSISDSVSISLSPSTGVSPSVSDSVSITVSPSTSVSPIVSDSFSISVSPSTSVSPSVSDSVSITVSPSTSVSPSVSDSVSISLSSSTSVSPSVSNSLSISISPSPSVSPSVSASVSISLSPSTRVSPSISDSVSISVSSSTSVSPSISDSVSITISPSTSVSPSVSDSVSISLSSSTSVSPSVSNSLSISISPSPSVSPSVSASVSISLSPSTRVSPSISDSVSISVSSSTSVSPSISDSVSITISPSTSVSPSVSDSVSISLSSSTSVSPSVSNSLSISISPSPSVSPSVSASVSISLSPSTRVSPSISDSVSISVSSSTSVSPSISDSVSITISPSTSVSPSVSDSVSISLSSSTSVSPSVSNSLSISISPSPSVSPSVSASVSISLSPSTRVSPSISDSVSISVSSSTSVSPSISDSVSISVSPSASVSPSVSDSVSITVSPSTSVSPSVSDSLSISVSPSTSVSPSVSDSLSISVSLTTSVSPSVSNSVSLSISPSTSLSISSSESVSISFSPSTSVSPSISDSVSISFSPATSLSGSVSDSVSISVSPSTILSPSVSDSVSISVSPSTSASPSVSDSVSISVSPSTSLSISVSESASISFSPSTSLSPSVSDSVSISVSPSTSASPSVSDSVSISVSPSTSLSISVSDSVNISVSLSTSLSPSVSDSVSISTSPSVSVSHSIPHSVSISLSASSLSASLSLSFSNSVSSSISYSASASQSVRRSGSFSTSVTLSVSASVSVSQSTSQSISVSVTPSRSVSLSNSGSFSLIVLQSGSQSPSVSPSSTVSLGVSNSFSLSVSASPSVSRGSSFSISVSDSPSTRVAASVLASIIGDGSGDDMVMIAVMAAVMIAVMAAVMIVVMEVVILAVMAAVMIAVMEAVMMAVMESTSGSISAPTIISSNTGMPLFVRPTVSRNSSESTIHLPSITASALSRVSSSVLPTPSLSIPPFSRSFEGTSKLTPVRLTQFKTSAPATISPSVDSNFREKFNLVNDNKITSFFLFFPIFLLEETPFDDNLYPYGKGQNDDELSTESSCSIDNRCHRISAGRFGFPFFQARHFKLHICINGKIQLNDRWSVRWPQKFGPFRWLSGKAIIAPFWARVDEDLAFKNGNSKVYYQAYEQSSQGHPRKEMILSLASQHVQRYTTEEKFKNFTATWVLVVTWVNLCPYVSCTELLCPWTNTFQAVIITNWFNTFLMYNYPSGGIQWTVPAPPSEYDYWTGAYGLPVAGWIARDSEKLNMEGSGTVLGMYNLDKRKGNTDLFGRHFWRIENREQKDETEKCFSWVSLQHDMDVRFWYNGAIDADQRMACPCTLFQAFLDRGRFVRDWNYPWPNVCFRSRISKYFPYDDGDLDDLVGLRTSKLCCYSAMRDDFGSLKIGPPDGSRVIADPIYLYYNGSNDYRAFYADSQAYKFCCVDTKFCDLFYLYRPTDDCSFYRSPQRRWFWGDPHFRTLDGRNYTFNGLGEYVMIDAQSGTFQLQARTGLAQGNSTTATIFSAAAAKEKETWTVEVKVKRGGGMNIRFGQKMYNNYESLTDQTVDVGGNISVSKPEENCMEVYFPSTTSVLFCEKKGMLSIVVTLTNDYKNATKGLLGTWNENPDDDYTLPDGTTLSPTLSSREIHFGFGLKWQINQTQSLFTYAQNESVETFAKSDFTPMFVEDITWYNNSVRELAEAQCGNDIECLFDAAATNDVSIGIVTKDINIQLVNESNTLDNFPPKIVNAPSEINATLHETVHLNVTAEDNDTISFHIINRPAGATVKQIGNVLYFTWHVTSSQKFNLSFVAADEKVASTTWSPTIKMCACKHSGLCVEPEEGDTANSDIKFIYMGCACQGGYTGRFCDSEIDACEFNGQPCYAGVACTDLPPPANVSGYTCGPCPTGYTGNGAQCVDVNECQSIQNNICEQQCINIPGSFYCGCRDGYNINADGYSCEDINECKPLIANCTQQCINTPGSYNCSCDQYFTTDPSDWTNCVGRSDLSGTF</sequence>
<dbReference type="InterPro" id="IPR003886">
    <property type="entry name" value="NIDO_dom"/>
</dbReference>
<evidence type="ECO:0000256" key="3">
    <source>
        <dbReference type="ARBA" id="ARBA00022692"/>
    </source>
</evidence>
<dbReference type="SUPFAM" id="SSF57196">
    <property type="entry name" value="EGF/Laminin"/>
    <property type="match status" value="1"/>
</dbReference>
<dbReference type="PANTHER" id="PTHR13802:SF52">
    <property type="entry name" value="MUCIN-4"/>
    <property type="match status" value="1"/>
</dbReference>
<dbReference type="Pfam" id="PF00094">
    <property type="entry name" value="VWD"/>
    <property type="match status" value="1"/>
</dbReference>
<feature type="region of interest" description="Disordered" evidence="7">
    <location>
        <begin position="324"/>
        <end position="351"/>
    </location>
</feature>
<keyword evidence="5 8" id="KW-0472">Membrane</keyword>
<dbReference type="InterPro" id="IPR000742">
    <property type="entry name" value="EGF"/>
</dbReference>
<dbReference type="SMART" id="SM00539">
    <property type="entry name" value="NIDO"/>
    <property type="match status" value="1"/>
</dbReference>